<keyword evidence="1" id="KW-0472">Membrane</keyword>
<proteinExistence type="predicted"/>
<feature type="transmembrane region" description="Helical" evidence="1">
    <location>
        <begin position="214"/>
        <end position="231"/>
    </location>
</feature>
<sequence length="273" mass="29777">MATTVAEVHRAPGPDRLLGTPRAHALDRWIFVAMAVWYIAIALAGFIPDSLMKLEMVRAGARPAFPLILHIHAVLMGSFLLFLLSQTVLVATGHCIVHRRIGPLGGVLAAALVVVGFILAPTMYGQVWGAAHFGPPEVAQAMTPVVQLLDNILLLQIGAGLLFAAVLAIGIKQRDRNAGFHKRMMMMAPAAALPAAFDRMTWIPTTFPASPTSAEFYVLLAIAPLFVWDVIRNGRVHRAYGVFLLIFAPIIIAQQMLWDTPWWHAMAPRIMGV</sequence>
<evidence type="ECO:0000313" key="3">
    <source>
        <dbReference type="Proteomes" id="UP000515861"/>
    </source>
</evidence>
<accession>A0A7G9L022</accession>
<name>A0A7G9L022_9SPHN</name>
<dbReference type="RefSeq" id="WP_187478927.1">
    <property type="nucleotide sequence ID" value="NZ_CP060697.1"/>
</dbReference>
<protein>
    <submittedName>
        <fullName evidence="2">Uncharacterized protein</fullName>
    </submittedName>
</protein>
<dbReference type="EMBL" id="CP060697">
    <property type="protein sequence ID" value="QNM81971.1"/>
    <property type="molecule type" value="Genomic_DNA"/>
</dbReference>
<evidence type="ECO:0000313" key="2">
    <source>
        <dbReference type="EMBL" id="QNM81971.1"/>
    </source>
</evidence>
<dbReference type="Proteomes" id="UP000515861">
    <property type="component" value="Chromosome"/>
</dbReference>
<keyword evidence="1" id="KW-1133">Transmembrane helix</keyword>
<dbReference type="AlphaFoldDB" id="A0A7G9L022"/>
<gene>
    <name evidence="2" type="ORF">H8M03_07965</name>
</gene>
<feature type="transmembrane region" description="Helical" evidence="1">
    <location>
        <begin position="29"/>
        <end position="47"/>
    </location>
</feature>
<keyword evidence="1" id="KW-0812">Transmembrane</keyword>
<evidence type="ECO:0000256" key="1">
    <source>
        <dbReference type="SAM" id="Phobius"/>
    </source>
</evidence>
<feature type="transmembrane region" description="Helical" evidence="1">
    <location>
        <begin position="104"/>
        <end position="124"/>
    </location>
</feature>
<keyword evidence="3" id="KW-1185">Reference proteome</keyword>
<feature type="transmembrane region" description="Helical" evidence="1">
    <location>
        <begin position="183"/>
        <end position="202"/>
    </location>
</feature>
<feature type="transmembrane region" description="Helical" evidence="1">
    <location>
        <begin position="152"/>
        <end position="171"/>
    </location>
</feature>
<feature type="transmembrane region" description="Helical" evidence="1">
    <location>
        <begin position="67"/>
        <end position="92"/>
    </location>
</feature>
<dbReference type="KEGG" id="ssau:H8M03_07965"/>
<organism evidence="2 3">
    <name type="scientific">Sphingomonas sabuli</name>
    <dbReference type="NCBI Taxonomy" id="2764186"/>
    <lineage>
        <taxon>Bacteria</taxon>
        <taxon>Pseudomonadati</taxon>
        <taxon>Pseudomonadota</taxon>
        <taxon>Alphaproteobacteria</taxon>
        <taxon>Sphingomonadales</taxon>
        <taxon>Sphingomonadaceae</taxon>
        <taxon>Sphingomonas</taxon>
    </lineage>
</organism>
<reference evidence="2 3" key="1">
    <citation type="submission" date="2020-08" db="EMBL/GenBank/DDBJ databases">
        <title>Sphingomonas sp. sand1-3 16S ribosomal RNA gene Genome sequencing and assembly.</title>
        <authorList>
            <person name="Kang M."/>
        </authorList>
    </citation>
    <scope>NUCLEOTIDE SEQUENCE [LARGE SCALE GENOMIC DNA]</scope>
    <source>
        <strain evidence="3">sand1-3</strain>
    </source>
</reference>
<feature type="transmembrane region" description="Helical" evidence="1">
    <location>
        <begin position="238"/>
        <end position="258"/>
    </location>
</feature>